<dbReference type="SMART" id="SM00060">
    <property type="entry name" value="FN3"/>
    <property type="match status" value="1"/>
</dbReference>
<accession>A0A3S5B5E2</accession>
<organism evidence="2 3">
    <name type="scientific">Protopolystoma xenopodis</name>
    <dbReference type="NCBI Taxonomy" id="117903"/>
    <lineage>
        <taxon>Eukaryota</taxon>
        <taxon>Metazoa</taxon>
        <taxon>Spiralia</taxon>
        <taxon>Lophotrochozoa</taxon>
        <taxon>Platyhelminthes</taxon>
        <taxon>Monogenea</taxon>
        <taxon>Polyopisthocotylea</taxon>
        <taxon>Polystomatidea</taxon>
        <taxon>Polystomatidae</taxon>
        <taxon>Protopolystoma</taxon>
    </lineage>
</organism>
<comment type="caution">
    <text evidence="2">The sequence shown here is derived from an EMBL/GenBank/DDBJ whole genome shotgun (WGS) entry which is preliminary data.</text>
</comment>
<dbReference type="Gene3D" id="2.60.40.10">
    <property type="entry name" value="Immunoglobulins"/>
    <property type="match status" value="1"/>
</dbReference>
<protein>
    <recommendedName>
        <fullName evidence="1">Fibronectin type-III domain-containing protein</fullName>
    </recommendedName>
</protein>
<feature type="domain" description="Fibronectin type-III" evidence="1">
    <location>
        <begin position="17"/>
        <end position="118"/>
    </location>
</feature>
<reference evidence="2" key="1">
    <citation type="submission" date="2018-11" db="EMBL/GenBank/DDBJ databases">
        <authorList>
            <consortium name="Pathogen Informatics"/>
        </authorList>
    </citation>
    <scope>NUCLEOTIDE SEQUENCE</scope>
</reference>
<evidence type="ECO:0000259" key="1">
    <source>
        <dbReference type="PROSITE" id="PS50853"/>
    </source>
</evidence>
<dbReference type="AlphaFoldDB" id="A0A3S5B5E2"/>
<dbReference type="CDD" id="cd00063">
    <property type="entry name" value="FN3"/>
    <property type="match status" value="1"/>
</dbReference>
<dbReference type="PROSITE" id="PS50853">
    <property type="entry name" value="FN3"/>
    <property type="match status" value="1"/>
</dbReference>
<evidence type="ECO:0000313" key="3">
    <source>
        <dbReference type="Proteomes" id="UP000784294"/>
    </source>
</evidence>
<dbReference type="OrthoDB" id="10253954at2759"/>
<proteinExistence type="predicted"/>
<sequence>MRTILSILLCTITAPEAPNNIFVTELTSTSFILNWDPPDVTNGQLESYKISIVQLSDPTATNLVFTVPGNLNSILISGLQPFTLYEQSISAYTKPNELGVGGGMGNAREATTTTLSSGNFKFS</sequence>
<keyword evidence="3" id="KW-1185">Reference proteome</keyword>
<evidence type="ECO:0000313" key="2">
    <source>
        <dbReference type="EMBL" id="VEL36954.1"/>
    </source>
</evidence>
<dbReference type="GO" id="GO:0016020">
    <property type="term" value="C:membrane"/>
    <property type="evidence" value="ECO:0007669"/>
    <property type="project" value="UniProtKB-SubCell"/>
</dbReference>
<dbReference type="InterPro" id="IPR013783">
    <property type="entry name" value="Ig-like_fold"/>
</dbReference>
<dbReference type="InterPro" id="IPR003961">
    <property type="entry name" value="FN3_dom"/>
</dbReference>
<dbReference type="InterPro" id="IPR050713">
    <property type="entry name" value="RTP_Phos/Ushers"/>
</dbReference>
<dbReference type="PANTHER" id="PTHR46957:SF3">
    <property type="entry name" value="CYTOKINE RECEPTOR"/>
    <property type="match status" value="1"/>
</dbReference>
<dbReference type="SUPFAM" id="SSF49265">
    <property type="entry name" value="Fibronectin type III"/>
    <property type="match status" value="1"/>
</dbReference>
<name>A0A3S5B5E2_9PLAT</name>
<dbReference type="PANTHER" id="PTHR46957">
    <property type="entry name" value="CYTOKINE RECEPTOR"/>
    <property type="match status" value="1"/>
</dbReference>
<dbReference type="Pfam" id="PF00041">
    <property type="entry name" value="fn3"/>
    <property type="match status" value="1"/>
</dbReference>
<gene>
    <name evidence="2" type="ORF">PXEA_LOCUS30394</name>
</gene>
<dbReference type="InterPro" id="IPR036116">
    <property type="entry name" value="FN3_sf"/>
</dbReference>
<dbReference type="EMBL" id="CAAALY010253628">
    <property type="protein sequence ID" value="VEL36954.1"/>
    <property type="molecule type" value="Genomic_DNA"/>
</dbReference>
<dbReference type="Proteomes" id="UP000784294">
    <property type="component" value="Unassembled WGS sequence"/>
</dbReference>